<keyword evidence="1" id="KW-0732">Signal</keyword>
<reference evidence="2 3" key="1">
    <citation type="submission" date="2021-06" db="EMBL/GenBank/DDBJ databases">
        <title>Caerostris extrusa draft genome.</title>
        <authorList>
            <person name="Kono N."/>
            <person name="Arakawa K."/>
        </authorList>
    </citation>
    <scope>NUCLEOTIDE SEQUENCE [LARGE SCALE GENOMIC DNA]</scope>
</reference>
<dbReference type="EMBL" id="BPLR01001618">
    <property type="protein sequence ID" value="GIZ03549.1"/>
    <property type="molecule type" value="Genomic_DNA"/>
</dbReference>
<dbReference type="Proteomes" id="UP001054945">
    <property type="component" value="Unassembled WGS sequence"/>
</dbReference>
<evidence type="ECO:0000313" key="2">
    <source>
        <dbReference type="EMBL" id="GIZ03549.1"/>
    </source>
</evidence>
<proteinExistence type="predicted"/>
<dbReference type="InterPro" id="IPR028118">
    <property type="entry name" value="Chibby_fam"/>
</dbReference>
<gene>
    <name evidence="2" type="ORF">CEXT_443191</name>
</gene>
<dbReference type="AlphaFoldDB" id="A0AAV4YBJ2"/>
<keyword evidence="3" id="KW-1185">Reference proteome</keyword>
<dbReference type="Pfam" id="PF14645">
    <property type="entry name" value="Chibby"/>
    <property type="match status" value="1"/>
</dbReference>
<evidence type="ECO:0000256" key="1">
    <source>
        <dbReference type="SAM" id="SignalP"/>
    </source>
</evidence>
<feature type="chain" id="PRO_5043439271" evidence="1">
    <location>
        <begin position="19"/>
        <end position="202"/>
    </location>
</feature>
<organism evidence="2 3">
    <name type="scientific">Caerostris extrusa</name>
    <name type="common">Bark spider</name>
    <name type="synonym">Caerostris bankana</name>
    <dbReference type="NCBI Taxonomy" id="172846"/>
    <lineage>
        <taxon>Eukaryota</taxon>
        <taxon>Metazoa</taxon>
        <taxon>Ecdysozoa</taxon>
        <taxon>Arthropoda</taxon>
        <taxon>Chelicerata</taxon>
        <taxon>Arachnida</taxon>
        <taxon>Araneae</taxon>
        <taxon>Araneomorphae</taxon>
        <taxon>Entelegynae</taxon>
        <taxon>Araneoidea</taxon>
        <taxon>Araneidae</taxon>
        <taxon>Caerostris</taxon>
    </lineage>
</organism>
<accession>A0AAV4YBJ2</accession>
<feature type="signal peptide" evidence="1">
    <location>
        <begin position="1"/>
        <end position="18"/>
    </location>
</feature>
<sequence length="202" mass="23083">MYNVELFFPVFFWGLSLGFNDRNPQPYPRKRELLRLRLPNGSQYSISSVVELGGRISFRWIIESSMSLGFLFLCCSFPTSLECHSKKTRISKPPIRRSPTQSSFQRGLDPVCNPNEFGLNYGKIELNLGGKKCIFENGDWMIDGRFQKSSVHAGKVGKHSEEFTRLIEENNFLKLKVEVLLVLLSEIKVKSNQKEAANNDGK</sequence>
<evidence type="ECO:0000313" key="3">
    <source>
        <dbReference type="Proteomes" id="UP001054945"/>
    </source>
</evidence>
<comment type="caution">
    <text evidence="2">The sequence shown here is derived from an EMBL/GenBank/DDBJ whole genome shotgun (WGS) entry which is preliminary data.</text>
</comment>
<name>A0AAV4YBJ2_CAEEX</name>
<protein>
    <submittedName>
        <fullName evidence="2">Uncharacterized protein</fullName>
    </submittedName>
</protein>